<dbReference type="Proteomes" id="UP000033664">
    <property type="component" value="Unassembled WGS sequence"/>
</dbReference>
<evidence type="ECO:0000256" key="11">
    <source>
        <dbReference type="ARBA" id="ARBA00049007"/>
    </source>
</evidence>
<comment type="pathway">
    <text evidence="1 12">Cofactor biosynthesis; pyridoxine 5'-phosphate biosynthesis; pyridoxine 5'-phosphate from D-erythrose 4-phosphate: step 3/5.</text>
</comment>
<dbReference type="Gene3D" id="3.90.1150.10">
    <property type="entry name" value="Aspartate Aminotransferase, domain 1"/>
    <property type="match status" value="1"/>
</dbReference>
<feature type="domain" description="Aminotransferase class V" evidence="14">
    <location>
        <begin position="3"/>
        <end position="348"/>
    </location>
</feature>
<evidence type="ECO:0000256" key="8">
    <source>
        <dbReference type="ARBA" id="ARBA00023096"/>
    </source>
</evidence>
<keyword evidence="12" id="KW-0963">Cytoplasm</keyword>
<comment type="catalytic activity">
    <reaction evidence="11 12 13">
        <text>O-phospho-L-serine + 2-oxoglutarate = 3-phosphooxypyruvate + L-glutamate</text>
        <dbReference type="Rhea" id="RHEA:14329"/>
        <dbReference type="ChEBI" id="CHEBI:16810"/>
        <dbReference type="ChEBI" id="CHEBI:18110"/>
        <dbReference type="ChEBI" id="CHEBI:29985"/>
        <dbReference type="ChEBI" id="CHEBI:57524"/>
        <dbReference type="EC" id="2.6.1.52"/>
    </reaction>
</comment>
<dbReference type="InterPro" id="IPR015424">
    <property type="entry name" value="PyrdxlP-dep_Trfase"/>
</dbReference>
<evidence type="ECO:0000256" key="2">
    <source>
        <dbReference type="ARBA" id="ARBA00005099"/>
    </source>
</evidence>
<feature type="binding site" evidence="12">
    <location>
        <begin position="75"/>
        <end position="76"/>
    </location>
    <ligand>
        <name>pyridoxal 5'-phosphate</name>
        <dbReference type="ChEBI" id="CHEBI:597326"/>
    </ligand>
</feature>
<dbReference type="RefSeq" id="WP_045978730.1">
    <property type="nucleotide sequence ID" value="NZ_CP023396.1"/>
</dbReference>
<reference evidence="15 16" key="1">
    <citation type="journal article" date="2015" name="BMC Genomics">
        <title>Genome mining reveals unlocked bioactive potential of marine Gram-negative bacteria.</title>
        <authorList>
            <person name="Machado H."/>
            <person name="Sonnenschein E.C."/>
            <person name="Melchiorsen J."/>
            <person name="Gram L."/>
        </authorList>
    </citation>
    <scope>NUCLEOTIDE SEQUENCE [LARGE SCALE GENOMIC DNA]</scope>
    <source>
        <strain evidence="15 16">S3137</strain>
    </source>
</reference>
<dbReference type="InterPro" id="IPR000192">
    <property type="entry name" value="Aminotrans_V_dom"/>
</dbReference>
<dbReference type="Gene3D" id="3.40.640.10">
    <property type="entry name" value="Type I PLP-dependent aspartate aminotransferase-like (Major domain)"/>
    <property type="match status" value="1"/>
</dbReference>
<comment type="function">
    <text evidence="12">Catalyzes the reversible conversion of 3-phosphohydroxypyruvate to phosphoserine and of 3-hydroxy-2-oxo-4-phosphonooxybutanoate to phosphohydroxythreonine.</text>
</comment>
<dbReference type="PATRIC" id="fig|151081.8.peg.1003"/>
<dbReference type="UniPathway" id="UPA00135">
    <property type="reaction ID" value="UER00197"/>
</dbReference>
<keyword evidence="6 12" id="KW-0808">Transferase</keyword>
<dbReference type="GO" id="GO:0005737">
    <property type="term" value="C:cytoplasm"/>
    <property type="evidence" value="ECO:0007669"/>
    <property type="project" value="UniProtKB-SubCell"/>
</dbReference>
<proteinExistence type="inferred from homology"/>
<comment type="caution">
    <text evidence="15">The sequence shown here is derived from an EMBL/GenBank/DDBJ whole genome shotgun (WGS) entry which is preliminary data.</text>
</comment>
<dbReference type="GO" id="GO:0004648">
    <property type="term" value="F:O-phospho-L-serine:2-oxoglutarate aminotransferase activity"/>
    <property type="evidence" value="ECO:0007669"/>
    <property type="project" value="UniProtKB-UniRule"/>
</dbReference>
<sequence>MSVYNFCAGPAMLPPEVMKKAQSEFLDWQNLGVSVMEVSHRAEPFLTMAQQCEARLRRLMNISDDFAVLFMHGGGRGQFAAVPMNLHLDDAPAVYVNTGIWSDGAATEARKYTDVVELNVRDDRDGQFGVTPVAQWPLPEKASYIHYCPNETIDGVELFDVPRHPSAPIVADMSSMILSREINVDDFDVIYAGAQKNIGPSGLAIVIVRKTLLERQGLPRPGILDYAVEAKQGSMYNTPPTFAWYLADEVFKYLEEHGGVPAMQRHNKNKAAILYDYIDSSSFYNNKVDKACRSLMNVPFWLNDERHNERFLALSKQAGLLALEGHRFVGGMRASIYNAMPVAGIEALVTFMDEFAKEHG</sequence>
<dbReference type="GeneID" id="58228810"/>
<keyword evidence="7 12" id="KW-0663">Pyridoxal phosphate</keyword>
<evidence type="ECO:0000256" key="12">
    <source>
        <dbReference type="HAMAP-Rule" id="MF_00160"/>
    </source>
</evidence>
<gene>
    <name evidence="12" type="primary">serC</name>
    <name evidence="15" type="ORF">TW72_09940</name>
</gene>
<dbReference type="SUPFAM" id="SSF53383">
    <property type="entry name" value="PLP-dependent transferases"/>
    <property type="match status" value="1"/>
</dbReference>
<dbReference type="UniPathway" id="UPA00244">
    <property type="reaction ID" value="UER00311"/>
</dbReference>
<evidence type="ECO:0000256" key="3">
    <source>
        <dbReference type="ARBA" id="ARBA00006904"/>
    </source>
</evidence>
<keyword evidence="9 12" id="KW-0718">Serine biosynthesis</keyword>
<dbReference type="PANTHER" id="PTHR43247:SF1">
    <property type="entry name" value="PHOSPHOSERINE AMINOTRANSFERASE"/>
    <property type="match status" value="1"/>
</dbReference>
<evidence type="ECO:0000256" key="7">
    <source>
        <dbReference type="ARBA" id="ARBA00022898"/>
    </source>
</evidence>
<feature type="binding site" evidence="12">
    <location>
        <position position="195"/>
    </location>
    <ligand>
        <name>pyridoxal 5'-phosphate</name>
        <dbReference type="ChEBI" id="CHEBI:597326"/>
    </ligand>
</feature>
<dbReference type="AlphaFoldDB" id="A0A0F4PXM4"/>
<evidence type="ECO:0000256" key="1">
    <source>
        <dbReference type="ARBA" id="ARBA00004915"/>
    </source>
</evidence>
<dbReference type="EC" id="2.6.1.52" evidence="12"/>
<dbReference type="GO" id="GO:0030170">
    <property type="term" value="F:pyridoxal phosphate binding"/>
    <property type="evidence" value="ECO:0007669"/>
    <property type="project" value="UniProtKB-UniRule"/>
</dbReference>
<organism evidence="15 16">
    <name type="scientific">Pseudoalteromonas ruthenica</name>
    <dbReference type="NCBI Taxonomy" id="151081"/>
    <lineage>
        <taxon>Bacteria</taxon>
        <taxon>Pseudomonadati</taxon>
        <taxon>Pseudomonadota</taxon>
        <taxon>Gammaproteobacteria</taxon>
        <taxon>Alteromonadales</taxon>
        <taxon>Pseudoalteromonadaceae</taxon>
        <taxon>Pseudoalteromonas</taxon>
    </lineage>
</organism>
<dbReference type="OrthoDB" id="9809412at2"/>
<evidence type="ECO:0000256" key="10">
    <source>
        <dbReference type="ARBA" id="ARBA00047630"/>
    </source>
</evidence>
<comment type="caution">
    <text evidence="12">Lacks conserved residue(s) required for the propagation of feature annotation.</text>
</comment>
<keyword evidence="16" id="KW-1185">Reference proteome</keyword>
<evidence type="ECO:0000256" key="4">
    <source>
        <dbReference type="ARBA" id="ARBA00022576"/>
    </source>
</evidence>
<dbReference type="FunFam" id="3.40.640.10:FF:000010">
    <property type="entry name" value="Phosphoserine aminotransferase"/>
    <property type="match status" value="1"/>
</dbReference>
<dbReference type="InterPro" id="IPR020578">
    <property type="entry name" value="Aminotrans_V_PyrdxlP_BS"/>
</dbReference>
<dbReference type="PANTHER" id="PTHR43247">
    <property type="entry name" value="PHOSPHOSERINE AMINOTRANSFERASE"/>
    <property type="match status" value="1"/>
</dbReference>
<comment type="subcellular location">
    <subcellularLocation>
        <location evidence="12">Cytoplasm</location>
    </subcellularLocation>
</comment>
<evidence type="ECO:0000256" key="13">
    <source>
        <dbReference type="RuleBase" id="RU004505"/>
    </source>
</evidence>
<evidence type="ECO:0000256" key="9">
    <source>
        <dbReference type="ARBA" id="ARBA00023299"/>
    </source>
</evidence>
<comment type="pathway">
    <text evidence="2 12 13">Amino-acid biosynthesis; L-serine biosynthesis; L-serine from 3-phospho-D-glycerate: step 2/3.</text>
</comment>
<feature type="modified residue" description="N6-(pyridoxal phosphate)lysine" evidence="12">
    <location>
        <position position="196"/>
    </location>
</feature>
<accession>A0A0F4PXM4</accession>
<dbReference type="InterPro" id="IPR022278">
    <property type="entry name" value="Pser_aminoTfrase"/>
</dbReference>
<evidence type="ECO:0000259" key="14">
    <source>
        <dbReference type="Pfam" id="PF00266"/>
    </source>
</evidence>
<dbReference type="PROSITE" id="PS00595">
    <property type="entry name" value="AA_TRANSFER_CLASS_5"/>
    <property type="match status" value="1"/>
</dbReference>
<feature type="binding site" evidence="12">
    <location>
        <position position="41"/>
    </location>
    <ligand>
        <name>L-glutamate</name>
        <dbReference type="ChEBI" id="CHEBI:29985"/>
    </ligand>
</feature>
<feature type="binding site" evidence="12">
    <location>
        <begin position="237"/>
        <end position="238"/>
    </location>
    <ligand>
        <name>pyridoxal 5'-phosphate</name>
        <dbReference type="ChEBI" id="CHEBI:597326"/>
    </ligand>
</feature>
<name>A0A0F4PXM4_9GAMM</name>
<dbReference type="NCBIfam" id="TIGR01364">
    <property type="entry name" value="serC_1"/>
    <property type="match status" value="1"/>
</dbReference>
<protein>
    <recommendedName>
        <fullName evidence="12">Phosphoserine aminotransferase</fullName>
        <ecNumber evidence="12">2.6.1.52</ecNumber>
    </recommendedName>
    <alternativeName>
        <fullName evidence="12">Phosphohydroxythreonine aminotransferase</fullName>
        <shortName evidence="12">PSAT</shortName>
    </alternativeName>
</protein>
<comment type="cofactor">
    <cofactor evidence="12">
        <name>pyridoxal 5'-phosphate</name>
        <dbReference type="ChEBI" id="CHEBI:597326"/>
    </cofactor>
    <text evidence="12">Binds 1 pyridoxal phosphate per subunit.</text>
</comment>
<keyword evidence="4 12" id="KW-0032">Aminotransferase</keyword>
<dbReference type="FunFam" id="3.90.1150.10:FF:000006">
    <property type="entry name" value="Phosphoserine aminotransferase"/>
    <property type="match status" value="1"/>
</dbReference>
<dbReference type="GO" id="GO:0008615">
    <property type="term" value="P:pyridoxine biosynthetic process"/>
    <property type="evidence" value="ECO:0007669"/>
    <property type="project" value="UniProtKB-UniRule"/>
</dbReference>
<dbReference type="PIRSF" id="PIRSF000525">
    <property type="entry name" value="SerC"/>
    <property type="match status" value="1"/>
</dbReference>
<feature type="binding site" evidence="12">
    <location>
        <position position="152"/>
    </location>
    <ligand>
        <name>pyridoxal 5'-phosphate</name>
        <dbReference type="ChEBI" id="CHEBI:597326"/>
    </ligand>
</feature>
<comment type="catalytic activity">
    <reaction evidence="10 12">
        <text>4-(phosphooxy)-L-threonine + 2-oxoglutarate = (R)-3-hydroxy-2-oxo-4-phosphooxybutanoate + L-glutamate</text>
        <dbReference type="Rhea" id="RHEA:16573"/>
        <dbReference type="ChEBI" id="CHEBI:16810"/>
        <dbReference type="ChEBI" id="CHEBI:29985"/>
        <dbReference type="ChEBI" id="CHEBI:58452"/>
        <dbReference type="ChEBI" id="CHEBI:58538"/>
        <dbReference type="EC" id="2.6.1.52"/>
    </reaction>
</comment>
<comment type="similarity">
    <text evidence="3 12">Belongs to the class-V pyridoxal-phosphate-dependent aminotransferase family. SerC subfamily.</text>
</comment>
<feature type="binding site" evidence="12">
    <location>
        <position position="172"/>
    </location>
    <ligand>
        <name>pyridoxal 5'-phosphate</name>
        <dbReference type="ChEBI" id="CHEBI:597326"/>
    </ligand>
</feature>
<dbReference type="NCBIfam" id="NF003764">
    <property type="entry name" value="PRK05355.1"/>
    <property type="match status" value="1"/>
</dbReference>
<keyword evidence="8 12" id="KW-0664">Pyridoxine biosynthesis</keyword>
<feature type="binding site" evidence="12">
    <location>
        <position position="101"/>
    </location>
    <ligand>
        <name>pyridoxal 5'-phosphate</name>
        <dbReference type="ChEBI" id="CHEBI:597326"/>
    </ligand>
</feature>
<keyword evidence="5 12" id="KW-0028">Amino-acid biosynthesis</keyword>
<comment type="subunit">
    <text evidence="12">Homodimer.</text>
</comment>
<dbReference type="GO" id="GO:0006564">
    <property type="term" value="P:L-serine biosynthetic process"/>
    <property type="evidence" value="ECO:0007669"/>
    <property type="project" value="UniProtKB-UniRule"/>
</dbReference>
<dbReference type="HAMAP" id="MF_00160">
    <property type="entry name" value="SerC_aminotrans_5"/>
    <property type="match status" value="1"/>
</dbReference>
<dbReference type="InterPro" id="IPR015422">
    <property type="entry name" value="PyrdxlP-dep_Trfase_small"/>
</dbReference>
<evidence type="ECO:0000313" key="16">
    <source>
        <dbReference type="Proteomes" id="UP000033664"/>
    </source>
</evidence>
<dbReference type="eggNOG" id="COG1932">
    <property type="taxonomic scope" value="Bacteria"/>
</dbReference>
<evidence type="ECO:0000256" key="5">
    <source>
        <dbReference type="ARBA" id="ARBA00022605"/>
    </source>
</evidence>
<dbReference type="EMBL" id="JXXZ01000007">
    <property type="protein sequence ID" value="KJY99926.1"/>
    <property type="molecule type" value="Genomic_DNA"/>
</dbReference>
<evidence type="ECO:0000313" key="15">
    <source>
        <dbReference type="EMBL" id="KJY99926.1"/>
    </source>
</evidence>
<dbReference type="InterPro" id="IPR015421">
    <property type="entry name" value="PyrdxlP-dep_Trfase_major"/>
</dbReference>
<dbReference type="Pfam" id="PF00266">
    <property type="entry name" value="Aminotran_5"/>
    <property type="match status" value="1"/>
</dbReference>
<evidence type="ECO:0000256" key="6">
    <source>
        <dbReference type="ARBA" id="ARBA00022679"/>
    </source>
</evidence>